<keyword evidence="1" id="KW-0880">Kelch repeat</keyword>
<dbReference type="InterPro" id="IPR006652">
    <property type="entry name" value="Kelch_1"/>
</dbReference>
<dbReference type="Proteomes" id="UP001497382">
    <property type="component" value="Unassembled WGS sequence"/>
</dbReference>
<comment type="caution">
    <text evidence="3">The sequence shown here is derived from an EMBL/GenBank/DDBJ whole genome shotgun (WGS) entry which is preliminary data.</text>
</comment>
<dbReference type="PRINTS" id="PR00501">
    <property type="entry name" value="KELCHREPEAT"/>
</dbReference>
<protein>
    <submittedName>
        <fullName evidence="3">Uncharacterized protein</fullName>
    </submittedName>
</protein>
<dbReference type="EMBL" id="CAXIEN010000180">
    <property type="protein sequence ID" value="CAL1284542.1"/>
    <property type="molecule type" value="Genomic_DNA"/>
</dbReference>
<dbReference type="InterPro" id="IPR015915">
    <property type="entry name" value="Kelch-typ_b-propeller"/>
</dbReference>
<evidence type="ECO:0000313" key="3">
    <source>
        <dbReference type="EMBL" id="CAL1284542.1"/>
    </source>
</evidence>
<dbReference type="Pfam" id="PF01344">
    <property type="entry name" value="Kelch_1"/>
    <property type="match status" value="1"/>
</dbReference>
<dbReference type="InterPro" id="IPR051746">
    <property type="entry name" value="Kelch_domain_containing_8"/>
</dbReference>
<accession>A0AAV2AKU3</accession>
<reference evidence="3 4" key="1">
    <citation type="submission" date="2024-04" db="EMBL/GenBank/DDBJ databases">
        <authorList>
            <person name="Rising A."/>
            <person name="Reimegard J."/>
            <person name="Sonavane S."/>
            <person name="Akerstrom W."/>
            <person name="Nylinder S."/>
            <person name="Hedman E."/>
            <person name="Kallberg Y."/>
        </authorList>
    </citation>
    <scope>NUCLEOTIDE SEQUENCE [LARGE SCALE GENOMIC DNA]</scope>
</reference>
<dbReference type="AlphaFoldDB" id="A0AAV2AKU3"/>
<dbReference type="PANTHER" id="PTHR46260:SF3">
    <property type="entry name" value="RING-TYPE DOMAIN-CONTAINING PROTEIN"/>
    <property type="match status" value="1"/>
</dbReference>
<evidence type="ECO:0000256" key="2">
    <source>
        <dbReference type="ARBA" id="ARBA00022737"/>
    </source>
</evidence>
<evidence type="ECO:0000256" key="1">
    <source>
        <dbReference type="ARBA" id="ARBA00022441"/>
    </source>
</evidence>
<name>A0AAV2AKU3_9ARAC</name>
<dbReference type="Gene3D" id="2.120.10.80">
    <property type="entry name" value="Kelch-type beta propeller"/>
    <property type="match status" value="2"/>
</dbReference>
<keyword evidence="4" id="KW-1185">Reference proteome</keyword>
<dbReference type="SMART" id="SM00612">
    <property type="entry name" value="Kelch"/>
    <property type="match status" value="6"/>
</dbReference>
<gene>
    <name evidence="3" type="ORF">LARSCL_LOCUS13209</name>
</gene>
<dbReference type="PANTHER" id="PTHR46260">
    <property type="entry name" value="RING-TYPE DOMAIN-CONTAINING PROTEIN"/>
    <property type="match status" value="1"/>
</dbReference>
<dbReference type="SUPFAM" id="SSF117281">
    <property type="entry name" value="Kelch motif"/>
    <property type="match status" value="2"/>
</dbReference>
<sequence>MAAILVTGGMNPNNLHTIGIGGALLNYDPKEDKWTRYGTLPSPRHNHSAVFWDNCLYIIGGCNPLETLQQKRYVALRSCYKLDLATSQWSVLRDMKFRRHDHGSVVLDGQIYVIGGQDNGERLSKTIEVYAPKTGKWKVLPSEMCCGRKAMGSTVFEGKIWIGGGLMQAEKETTLQVVSHVDCYDPKQKRWTFNLCSLPSPRCYCSLAVWKDRIYCIGGLILESREKMRPTREVWIFNDETQTWIEGPPLPVPRMSCATLVYDGLLYAIGGFDPESDVAIRNVNYLSPAATCWEIAAPLPSHLFGIAAVAVPQMD</sequence>
<proteinExistence type="predicted"/>
<evidence type="ECO:0000313" key="4">
    <source>
        <dbReference type="Proteomes" id="UP001497382"/>
    </source>
</evidence>
<organism evidence="3 4">
    <name type="scientific">Larinioides sclopetarius</name>
    <dbReference type="NCBI Taxonomy" id="280406"/>
    <lineage>
        <taxon>Eukaryota</taxon>
        <taxon>Metazoa</taxon>
        <taxon>Ecdysozoa</taxon>
        <taxon>Arthropoda</taxon>
        <taxon>Chelicerata</taxon>
        <taxon>Arachnida</taxon>
        <taxon>Araneae</taxon>
        <taxon>Araneomorphae</taxon>
        <taxon>Entelegynae</taxon>
        <taxon>Araneoidea</taxon>
        <taxon>Araneidae</taxon>
        <taxon>Larinioides</taxon>
    </lineage>
</organism>
<dbReference type="Pfam" id="PF24681">
    <property type="entry name" value="Kelch_KLHDC2_KLHL20_DRC7"/>
    <property type="match status" value="1"/>
</dbReference>
<keyword evidence="2" id="KW-0677">Repeat</keyword>